<reference evidence="3 4" key="1">
    <citation type="journal article" date="2020" name="Microb. Ecol.">
        <title>Ecogenomics of the Marine Benthic Filamentous Cyanobacterium Adonisia.</title>
        <authorList>
            <person name="Walter J.M."/>
            <person name="Coutinho F.H."/>
            <person name="Leomil L."/>
            <person name="Hargreaves P.I."/>
            <person name="Campeao M.E."/>
            <person name="Vieira V.V."/>
            <person name="Silva B.S."/>
            <person name="Fistarol G.O."/>
            <person name="Salomon P.S."/>
            <person name="Sawabe T."/>
            <person name="Mino S."/>
            <person name="Hosokawa M."/>
            <person name="Miyashita H."/>
            <person name="Maruyama F."/>
            <person name="van Verk M.C."/>
            <person name="Dutilh B.E."/>
            <person name="Thompson C.C."/>
            <person name="Thompson F.L."/>
        </authorList>
    </citation>
    <scope>NUCLEOTIDE SEQUENCE [LARGE SCALE GENOMIC DNA]</scope>
    <source>
        <strain evidence="3 4">CCMR0082</strain>
    </source>
</reference>
<organism evidence="3 4">
    <name type="scientific">Adonisia turfae CCMR0082</name>
    <dbReference type="NCBI Taxonomy" id="2304604"/>
    <lineage>
        <taxon>Bacteria</taxon>
        <taxon>Bacillati</taxon>
        <taxon>Cyanobacteriota</taxon>
        <taxon>Adonisia</taxon>
        <taxon>Adonisia turfae</taxon>
    </lineage>
</organism>
<dbReference type="PANTHER" id="PTHR36180">
    <property type="entry name" value="DNA-BINDING PROTEIN-RELATED-RELATED"/>
    <property type="match status" value="1"/>
</dbReference>
<dbReference type="PROSITE" id="PS51750">
    <property type="entry name" value="BRO_N"/>
    <property type="match status" value="1"/>
</dbReference>
<evidence type="ECO:0000313" key="3">
    <source>
        <dbReference type="EMBL" id="NEZ67786.1"/>
    </source>
</evidence>
<dbReference type="InterPro" id="IPR003497">
    <property type="entry name" value="BRO_N_domain"/>
</dbReference>
<evidence type="ECO:0000256" key="1">
    <source>
        <dbReference type="SAM" id="MobiDB-lite"/>
    </source>
</evidence>
<dbReference type="SMART" id="SM01040">
    <property type="entry name" value="Bro-N"/>
    <property type="match status" value="1"/>
</dbReference>
<protein>
    <recommendedName>
        <fullName evidence="2">Bro-N domain-containing protein</fullName>
    </recommendedName>
</protein>
<evidence type="ECO:0000259" key="2">
    <source>
        <dbReference type="PROSITE" id="PS51750"/>
    </source>
</evidence>
<dbReference type="Pfam" id="PF02498">
    <property type="entry name" value="Bro-N"/>
    <property type="match status" value="1"/>
</dbReference>
<dbReference type="AlphaFoldDB" id="A0A6M0SHH7"/>
<name>A0A6M0SHH7_9CYAN</name>
<dbReference type="RefSeq" id="WP_163671073.1">
    <property type="nucleotide sequence ID" value="NZ_QZCE01000002.1"/>
</dbReference>
<sequence length="290" mass="33351">MSEISLFDFQGYQIRHVGTADEPEWVGADVVAVLRPEAEARDRTTYLKGILSEWKGRKKVPTLGGPQEMTTVYEPGLYALIARSNSPLAIPFQKWVYEEVLPSIRETGSYGVTEKPSILDINRANKRIESLHGKSAARRHYWEAMSKYYPGLAGDEPVDEPQLKSPQSSGQPSDVKFKEIDLSVQSFVEKRLKLLSVHPEVSEPKVSRQQMIDWYVEYCHQHDMRPVGFSHFIHQLKALTPRHFRPRRRCRVGETTKRDRSGKLVKMPAHWVCIELANYQSSLRLTNRSF</sequence>
<dbReference type="PANTHER" id="PTHR36180:SF2">
    <property type="entry name" value="BRO FAMILY PROTEIN"/>
    <property type="match status" value="1"/>
</dbReference>
<feature type="region of interest" description="Disordered" evidence="1">
    <location>
        <begin position="155"/>
        <end position="174"/>
    </location>
</feature>
<evidence type="ECO:0000313" key="4">
    <source>
        <dbReference type="Proteomes" id="UP000473574"/>
    </source>
</evidence>
<dbReference type="Proteomes" id="UP000473574">
    <property type="component" value="Unassembled WGS sequence"/>
</dbReference>
<feature type="domain" description="Bro-N" evidence="2">
    <location>
        <begin position="1"/>
        <end position="108"/>
    </location>
</feature>
<gene>
    <name evidence="3" type="ORF">D0962_34375</name>
</gene>
<dbReference type="EMBL" id="QZCE01000002">
    <property type="protein sequence ID" value="NEZ67786.1"/>
    <property type="molecule type" value="Genomic_DNA"/>
</dbReference>
<proteinExistence type="predicted"/>
<accession>A0A6M0SHH7</accession>
<comment type="caution">
    <text evidence="3">The sequence shown here is derived from an EMBL/GenBank/DDBJ whole genome shotgun (WGS) entry which is preliminary data.</text>
</comment>